<dbReference type="AlphaFoldDB" id="A0A345P3D6"/>
<dbReference type="Proteomes" id="UP000253940">
    <property type="component" value="Chromosome"/>
</dbReference>
<comment type="similarity">
    <text evidence="1 3">Belongs to the short-chain dehydrogenases/reductases (SDR) family.</text>
</comment>
<dbReference type="Pfam" id="PF00106">
    <property type="entry name" value="adh_short"/>
    <property type="match status" value="1"/>
</dbReference>
<dbReference type="OrthoDB" id="658698at2"/>
<sequence>MKKAVFITGAGAGIGQATARAFAELGWFVGLYDRDEAAVKKLALEFGSENALAGKLDVTDAKGWEKSLAIFFGRTNRLDALINNAGVLYSGPFENISIQQHKQIFDVNVQGVVNGCHSALQYLKQTPHSRVVNVSSASAIYGQPSLATYSASKFAIRGLTEGLDNEWRTYGIRVVDVMPLFVQTAMVTDMDAASIRKLGVHLTPQDVAAAIVRVATARSLLTPTHTPVGLSTRVLYAISGLAPDRLNHWLNGFVGK</sequence>
<name>A0A345P3D6_9GAMM</name>
<evidence type="ECO:0000313" key="4">
    <source>
        <dbReference type="EMBL" id="AXI01795.1"/>
    </source>
</evidence>
<dbReference type="PANTHER" id="PTHR43391">
    <property type="entry name" value="RETINOL DEHYDROGENASE-RELATED"/>
    <property type="match status" value="1"/>
</dbReference>
<proteinExistence type="inferred from homology"/>
<keyword evidence="5" id="KW-1185">Reference proteome</keyword>
<dbReference type="RefSeq" id="WP_114897905.1">
    <property type="nucleotide sequence ID" value="NZ_CP031222.1"/>
</dbReference>
<dbReference type="InterPro" id="IPR002347">
    <property type="entry name" value="SDR_fam"/>
</dbReference>
<keyword evidence="2" id="KW-0560">Oxidoreductase</keyword>
<dbReference type="PRINTS" id="PR00080">
    <property type="entry name" value="SDRFAMILY"/>
</dbReference>
<evidence type="ECO:0000313" key="5">
    <source>
        <dbReference type="Proteomes" id="UP000253940"/>
    </source>
</evidence>
<dbReference type="Gene3D" id="3.40.50.720">
    <property type="entry name" value="NAD(P)-binding Rossmann-like Domain"/>
    <property type="match status" value="1"/>
</dbReference>
<dbReference type="GO" id="GO:0016491">
    <property type="term" value="F:oxidoreductase activity"/>
    <property type="evidence" value="ECO:0007669"/>
    <property type="project" value="UniProtKB-KW"/>
</dbReference>
<dbReference type="PRINTS" id="PR00081">
    <property type="entry name" value="GDHRDH"/>
</dbReference>
<protein>
    <submittedName>
        <fullName evidence="4">Short-chain dehydrogenase</fullName>
    </submittedName>
</protein>
<dbReference type="KEGG" id="mbah:HYN46_02200"/>
<dbReference type="NCBIfam" id="NF006123">
    <property type="entry name" value="PRK08267.1"/>
    <property type="match status" value="1"/>
</dbReference>
<dbReference type="EMBL" id="CP031222">
    <property type="protein sequence ID" value="AXI01795.1"/>
    <property type="molecule type" value="Genomic_DNA"/>
</dbReference>
<dbReference type="SUPFAM" id="SSF51735">
    <property type="entry name" value="NAD(P)-binding Rossmann-fold domains"/>
    <property type="match status" value="1"/>
</dbReference>
<evidence type="ECO:0000256" key="2">
    <source>
        <dbReference type="ARBA" id="ARBA00023002"/>
    </source>
</evidence>
<accession>A0A345P3D6</accession>
<gene>
    <name evidence="4" type="ORF">HYN46_02200</name>
</gene>
<dbReference type="InterPro" id="IPR036291">
    <property type="entry name" value="NAD(P)-bd_dom_sf"/>
</dbReference>
<evidence type="ECO:0000256" key="3">
    <source>
        <dbReference type="RuleBase" id="RU000363"/>
    </source>
</evidence>
<evidence type="ECO:0000256" key="1">
    <source>
        <dbReference type="ARBA" id="ARBA00006484"/>
    </source>
</evidence>
<reference evidence="4 5" key="1">
    <citation type="submission" date="2018-07" db="EMBL/GenBank/DDBJ databases">
        <title>Genome sequencing of Moraxellaceae gen. HYN0046.</title>
        <authorList>
            <person name="Kim M."/>
            <person name="Yi H."/>
        </authorList>
    </citation>
    <scope>NUCLEOTIDE SEQUENCE [LARGE SCALE GENOMIC DNA]</scope>
    <source>
        <strain evidence="4 5">HYN0046</strain>
    </source>
</reference>
<organism evidence="4 5">
    <name type="scientific">Aquirhabdus parva</name>
    <dbReference type="NCBI Taxonomy" id="2283318"/>
    <lineage>
        <taxon>Bacteria</taxon>
        <taxon>Pseudomonadati</taxon>
        <taxon>Pseudomonadota</taxon>
        <taxon>Gammaproteobacteria</taxon>
        <taxon>Moraxellales</taxon>
        <taxon>Moraxellaceae</taxon>
        <taxon>Aquirhabdus</taxon>
    </lineage>
</organism>
<dbReference type="PANTHER" id="PTHR43391:SF82">
    <property type="entry name" value="OXIDOREDUCTASE SADH-RELATED"/>
    <property type="match status" value="1"/>
</dbReference>